<keyword evidence="5" id="KW-0325">Glycoprotein</keyword>
<sequence length="222" mass="24571">MDVRVGLVVLLVLAGNLVCDARSLAASDDSGLEIAGPIDVCTMCEEYTTLALDYLNQNKTRNEIMESLHKACLQMHGLAKQCTLLVNYYAPLFFLEVSSVEPEGFCKKIDLCRNVVVSSVPEKKNKCDLCHRAVDEALDKLKDPDTELEVIQILLKACNAVGRYTKKCKSMVFEFGPLILVDAQKFIAKVDLCSTFHACSKHNNAETEQETVEGKIEMVTSS</sequence>
<evidence type="ECO:0000256" key="2">
    <source>
        <dbReference type="ARBA" id="ARBA00022750"/>
    </source>
</evidence>
<keyword evidence="2" id="KW-0378">Hydrolase</keyword>
<evidence type="ECO:0000256" key="4">
    <source>
        <dbReference type="ARBA" id="ARBA00023157"/>
    </source>
</evidence>
<dbReference type="AlphaFoldDB" id="A0A803MHT6"/>
<dbReference type="InterPro" id="IPR051428">
    <property type="entry name" value="Sphingo_Act-Surfact_Prot"/>
</dbReference>
<evidence type="ECO:0000256" key="6">
    <source>
        <dbReference type="SAM" id="SignalP"/>
    </source>
</evidence>
<protein>
    <recommendedName>
        <fullName evidence="7">Saposin B-type domain-containing protein</fullName>
    </recommendedName>
</protein>
<evidence type="ECO:0000256" key="5">
    <source>
        <dbReference type="ARBA" id="ARBA00023180"/>
    </source>
</evidence>
<evidence type="ECO:0000256" key="1">
    <source>
        <dbReference type="ARBA" id="ARBA00022670"/>
    </source>
</evidence>
<name>A0A803MHT6_CHEQI</name>
<feature type="chain" id="PRO_5031132879" description="Saposin B-type domain-containing protein" evidence="6">
    <location>
        <begin position="22"/>
        <end position="222"/>
    </location>
</feature>
<feature type="signal peptide" evidence="6">
    <location>
        <begin position="1"/>
        <end position="21"/>
    </location>
</feature>
<evidence type="ECO:0000313" key="9">
    <source>
        <dbReference type="Proteomes" id="UP000596660"/>
    </source>
</evidence>
<feature type="domain" description="Saposin B-type" evidence="7">
    <location>
        <begin position="123"/>
        <end position="203"/>
    </location>
</feature>
<dbReference type="InterPro" id="IPR007856">
    <property type="entry name" value="SapB_1"/>
</dbReference>
<dbReference type="GO" id="GO:0006629">
    <property type="term" value="P:lipid metabolic process"/>
    <property type="evidence" value="ECO:0007669"/>
    <property type="project" value="InterPro"/>
</dbReference>
<evidence type="ECO:0000256" key="3">
    <source>
        <dbReference type="ARBA" id="ARBA00023145"/>
    </source>
</evidence>
<dbReference type="Pfam" id="PF05184">
    <property type="entry name" value="SapB_1"/>
    <property type="match status" value="2"/>
</dbReference>
<feature type="domain" description="Saposin B-type" evidence="7">
    <location>
        <begin position="37"/>
        <end position="116"/>
    </location>
</feature>
<reference evidence="8" key="1">
    <citation type="journal article" date="2017" name="Nature">
        <title>The genome of Chenopodium quinoa.</title>
        <authorList>
            <person name="Jarvis D.E."/>
            <person name="Ho Y.S."/>
            <person name="Lightfoot D.J."/>
            <person name="Schmoeckel S.M."/>
            <person name="Li B."/>
            <person name="Borm T.J.A."/>
            <person name="Ohyanagi H."/>
            <person name="Mineta K."/>
            <person name="Michell C.T."/>
            <person name="Saber N."/>
            <person name="Kharbatia N.M."/>
            <person name="Rupper R.R."/>
            <person name="Sharp A.R."/>
            <person name="Dally N."/>
            <person name="Boughton B.A."/>
            <person name="Woo Y.H."/>
            <person name="Gao G."/>
            <person name="Schijlen E.G.W.M."/>
            <person name="Guo X."/>
            <person name="Momin A.A."/>
            <person name="Negrao S."/>
            <person name="Al-Babili S."/>
            <person name="Gehring C."/>
            <person name="Roessner U."/>
            <person name="Jung C."/>
            <person name="Murphy K."/>
            <person name="Arold S.T."/>
            <person name="Gojobori T."/>
            <person name="van der Linden C.G."/>
            <person name="van Loo E.N."/>
            <person name="Jellen E.N."/>
            <person name="Maughan P.J."/>
            <person name="Tester M."/>
        </authorList>
    </citation>
    <scope>NUCLEOTIDE SEQUENCE [LARGE SCALE GENOMIC DNA]</scope>
    <source>
        <strain evidence="8">cv. PI 614886</strain>
    </source>
</reference>
<dbReference type="GO" id="GO:0006508">
    <property type="term" value="P:proteolysis"/>
    <property type="evidence" value="ECO:0007669"/>
    <property type="project" value="UniProtKB-KW"/>
</dbReference>
<dbReference type="OrthoDB" id="69496at2759"/>
<dbReference type="PANTHER" id="PTHR11480">
    <property type="entry name" value="SAPOSIN-RELATED"/>
    <property type="match status" value="1"/>
</dbReference>
<dbReference type="PANTHER" id="PTHR11480:SF3">
    <property type="entry name" value="BCDNA.GH08312"/>
    <property type="match status" value="1"/>
</dbReference>
<evidence type="ECO:0000313" key="8">
    <source>
        <dbReference type="EnsemblPlants" id="AUR62029684-RA:cds"/>
    </source>
</evidence>
<dbReference type="Pfam" id="PF03489">
    <property type="entry name" value="SapB_2"/>
    <property type="match status" value="2"/>
</dbReference>
<keyword evidence="4" id="KW-1015">Disulfide bond</keyword>
<evidence type="ECO:0000259" key="7">
    <source>
        <dbReference type="PROSITE" id="PS50015"/>
    </source>
</evidence>
<keyword evidence="6" id="KW-0732">Signal</keyword>
<reference evidence="8" key="2">
    <citation type="submission" date="2021-03" db="UniProtKB">
        <authorList>
            <consortium name="EnsemblPlants"/>
        </authorList>
    </citation>
    <scope>IDENTIFICATION</scope>
</reference>
<keyword evidence="9" id="KW-1185">Reference proteome</keyword>
<dbReference type="GO" id="GO:0004190">
    <property type="term" value="F:aspartic-type endopeptidase activity"/>
    <property type="evidence" value="ECO:0007669"/>
    <property type="project" value="UniProtKB-KW"/>
</dbReference>
<dbReference type="Gramene" id="AUR62029684-RA">
    <property type="protein sequence ID" value="AUR62029684-RA:cds"/>
    <property type="gene ID" value="AUR62029684"/>
</dbReference>
<dbReference type="SMART" id="SM00741">
    <property type="entry name" value="SapB"/>
    <property type="match status" value="2"/>
</dbReference>
<keyword evidence="1" id="KW-0645">Protease</keyword>
<organism evidence="8 9">
    <name type="scientific">Chenopodium quinoa</name>
    <name type="common">Quinoa</name>
    <dbReference type="NCBI Taxonomy" id="63459"/>
    <lineage>
        <taxon>Eukaryota</taxon>
        <taxon>Viridiplantae</taxon>
        <taxon>Streptophyta</taxon>
        <taxon>Embryophyta</taxon>
        <taxon>Tracheophyta</taxon>
        <taxon>Spermatophyta</taxon>
        <taxon>Magnoliopsida</taxon>
        <taxon>eudicotyledons</taxon>
        <taxon>Gunneridae</taxon>
        <taxon>Pentapetalae</taxon>
        <taxon>Caryophyllales</taxon>
        <taxon>Chenopodiaceae</taxon>
        <taxon>Chenopodioideae</taxon>
        <taxon>Atripliceae</taxon>
        <taxon>Chenopodium</taxon>
    </lineage>
</organism>
<dbReference type="GeneID" id="110690641"/>
<keyword evidence="2" id="KW-0064">Aspartyl protease</keyword>
<dbReference type="Proteomes" id="UP000596660">
    <property type="component" value="Unplaced"/>
</dbReference>
<dbReference type="EnsemblPlants" id="AUR62029684-RA">
    <property type="protein sequence ID" value="AUR62029684-RA:cds"/>
    <property type="gene ID" value="AUR62029684"/>
</dbReference>
<dbReference type="SUPFAM" id="SSF47862">
    <property type="entry name" value="Saposin"/>
    <property type="match status" value="2"/>
</dbReference>
<dbReference type="InterPro" id="IPR011001">
    <property type="entry name" value="Saposin-like"/>
</dbReference>
<dbReference type="InterPro" id="IPR008138">
    <property type="entry name" value="SapB_2"/>
</dbReference>
<dbReference type="RefSeq" id="XP_021723184.1">
    <property type="nucleotide sequence ID" value="XM_021867492.1"/>
</dbReference>
<dbReference type="OMA" id="GMCHRAI"/>
<dbReference type="KEGG" id="cqi:110690641"/>
<proteinExistence type="predicted"/>
<dbReference type="PROSITE" id="PS50015">
    <property type="entry name" value="SAP_B"/>
    <property type="match status" value="2"/>
</dbReference>
<dbReference type="Gene3D" id="1.10.225.10">
    <property type="entry name" value="Saposin-like"/>
    <property type="match status" value="2"/>
</dbReference>
<keyword evidence="3" id="KW-0865">Zymogen</keyword>
<dbReference type="InterPro" id="IPR008139">
    <property type="entry name" value="SaposinB_dom"/>
</dbReference>
<accession>A0A803MHT6</accession>